<dbReference type="GO" id="GO:0005840">
    <property type="term" value="C:ribosome"/>
    <property type="evidence" value="ECO:0007669"/>
    <property type="project" value="UniProtKB-KW"/>
</dbReference>
<comment type="caution">
    <text evidence="3">The sequence shown here is derived from an EMBL/GenBank/DDBJ whole genome shotgun (WGS) entry which is preliminary data.</text>
</comment>
<dbReference type="SMART" id="SM00316">
    <property type="entry name" value="S1"/>
    <property type="match status" value="3"/>
</dbReference>
<dbReference type="InterPro" id="IPR003029">
    <property type="entry name" value="S1_domain"/>
</dbReference>
<dbReference type="Pfam" id="PF00575">
    <property type="entry name" value="S1"/>
    <property type="match status" value="1"/>
</dbReference>
<evidence type="ECO:0000313" key="3">
    <source>
        <dbReference type="EMBL" id="MBS5333453.1"/>
    </source>
</evidence>
<evidence type="ECO:0000313" key="4">
    <source>
        <dbReference type="Proteomes" id="UP000759273"/>
    </source>
</evidence>
<sequence>MPTKKKAELPEEMTTLLEAQESQTEENITASPAEGVPDDACGTSLSQTETDSAEADASSAGIPDGALSEPTESQTEVKKPRRRKKTEPEPSQSDTEPETAPNDKEDGVDAASKPKRKRAYTKPSVSVLSIDDRPTVETEADKAKNDLLDLIESQRSGRILTGTIQGVEQSADNPRHAFAVLYHGEFKVIIPAAEAVEPPEDYRGRDPDEVLHYMLTKRLGAEVDYIVKGIDPKSGIAAASRLEAMRARRKEMYFGTDRDGNNRIYAGVCAEARVVSAIRAGIFIDLFGVESYIPLKELSYQRWMDAAAHFQPGQRILVKVLDVDRSDRGHVRVSASVKQAGENPYEKALRRYSVGNRYVGTVSMVDVNGVFVALDGGIDCLCSYPKRGRPPRGARVTVRILGINHETNRIWGAITHIAMPH</sequence>
<keyword evidence="3" id="KW-0689">Ribosomal protein</keyword>
<dbReference type="Proteomes" id="UP000759273">
    <property type="component" value="Unassembled WGS sequence"/>
</dbReference>
<organism evidence="3 4">
    <name type="scientific">Subdoligranulum variabile</name>
    <dbReference type="NCBI Taxonomy" id="214851"/>
    <lineage>
        <taxon>Bacteria</taxon>
        <taxon>Bacillati</taxon>
        <taxon>Bacillota</taxon>
        <taxon>Clostridia</taxon>
        <taxon>Eubacteriales</taxon>
        <taxon>Oscillospiraceae</taxon>
        <taxon>Subdoligranulum</taxon>
    </lineage>
</organism>
<accession>A0A943HIW2</accession>
<dbReference type="InterPro" id="IPR012340">
    <property type="entry name" value="NA-bd_OB-fold"/>
</dbReference>
<feature type="region of interest" description="Disordered" evidence="1">
    <location>
        <begin position="1"/>
        <end position="123"/>
    </location>
</feature>
<gene>
    <name evidence="3" type="ORF">KHY36_13110</name>
</gene>
<evidence type="ECO:0000259" key="2">
    <source>
        <dbReference type="PROSITE" id="PS50126"/>
    </source>
</evidence>
<feature type="domain" description="S1 motif" evidence="2">
    <location>
        <begin position="262"/>
        <end position="336"/>
    </location>
</feature>
<dbReference type="GO" id="GO:0003676">
    <property type="term" value="F:nucleic acid binding"/>
    <property type="evidence" value="ECO:0007669"/>
    <property type="project" value="InterPro"/>
</dbReference>
<evidence type="ECO:0000256" key="1">
    <source>
        <dbReference type="SAM" id="MobiDB-lite"/>
    </source>
</evidence>
<keyword evidence="3" id="KW-0687">Ribonucleoprotein</keyword>
<dbReference type="PROSITE" id="PS50126">
    <property type="entry name" value="S1"/>
    <property type="match status" value="1"/>
</dbReference>
<proteinExistence type="predicted"/>
<reference evidence="3" key="1">
    <citation type="submission" date="2021-02" db="EMBL/GenBank/DDBJ databases">
        <title>Infant gut strain persistence is associated with maternal origin, phylogeny, and functional potential including surface adhesion and iron acquisition.</title>
        <authorList>
            <person name="Lou Y.C."/>
        </authorList>
    </citation>
    <scope>NUCLEOTIDE SEQUENCE</scope>
    <source>
        <strain evidence="3">L3_101_000M1_dasL3_101_000M1_concoct_87</strain>
    </source>
</reference>
<dbReference type="CDD" id="cd00164">
    <property type="entry name" value="S1_like"/>
    <property type="match status" value="1"/>
</dbReference>
<dbReference type="AlphaFoldDB" id="A0A943HIW2"/>
<name>A0A943HIW2_9FIRM</name>
<dbReference type="EMBL" id="JAGZGG010000042">
    <property type="protein sequence ID" value="MBS5333453.1"/>
    <property type="molecule type" value="Genomic_DNA"/>
</dbReference>
<dbReference type="SUPFAM" id="SSF50249">
    <property type="entry name" value="Nucleic acid-binding proteins"/>
    <property type="match status" value="2"/>
</dbReference>
<feature type="compositionally biased region" description="Polar residues" evidence="1">
    <location>
        <begin position="20"/>
        <end position="30"/>
    </location>
</feature>
<protein>
    <submittedName>
        <fullName evidence="3">30S ribosomal protein S1</fullName>
    </submittedName>
</protein>
<dbReference type="Gene3D" id="2.40.50.140">
    <property type="entry name" value="Nucleic acid-binding proteins"/>
    <property type="match status" value="2"/>
</dbReference>